<keyword evidence="2" id="KW-0808">Transferase</keyword>
<dbReference type="InterPro" id="IPR004006">
    <property type="entry name" value="DhaK_dom"/>
</dbReference>
<dbReference type="Pfam" id="PF02733">
    <property type="entry name" value="Dak1"/>
    <property type="match status" value="1"/>
</dbReference>
<dbReference type="Proteomes" id="UP000051324">
    <property type="component" value="Unassembled WGS sequence"/>
</dbReference>
<dbReference type="AlphaFoldDB" id="A0A0R1TTB6"/>
<dbReference type="Gene3D" id="3.40.50.10440">
    <property type="entry name" value="Dihydroxyacetone kinase, domain 1"/>
    <property type="match status" value="1"/>
</dbReference>
<name>A0A0R1TTB6_9LACO</name>
<dbReference type="PANTHER" id="PTHR28629:SF4">
    <property type="entry name" value="TRIOKINASE_FMN CYCLASE"/>
    <property type="match status" value="1"/>
</dbReference>
<dbReference type="GO" id="GO:0005829">
    <property type="term" value="C:cytosol"/>
    <property type="evidence" value="ECO:0007669"/>
    <property type="project" value="TreeGrafter"/>
</dbReference>
<feature type="domain" description="DhaK" evidence="1">
    <location>
        <begin position="1"/>
        <end position="122"/>
    </location>
</feature>
<dbReference type="EMBL" id="AZFT01000050">
    <property type="protein sequence ID" value="KRL84537.1"/>
    <property type="molecule type" value="Genomic_DNA"/>
</dbReference>
<dbReference type="PATRIC" id="fig|1423724.4.peg.591"/>
<evidence type="ECO:0000313" key="2">
    <source>
        <dbReference type="EMBL" id="KRL84537.1"/>
    </source>
</evidence>
<organism evidence="2 3">
    <name type="scientific">Ligilactobacillus apodemi DSM 16634 = JCM 16172</name>
    <dbReference type="NCBI Taxonomy" id="1423724"/>
    <lineage>
        <taxon>Bacteria</taxon>
        <taxon>Bacillati</taxon>
        <taxon>Bacillota</taxon>
        <taxon>Bacilli</taxon>
        <taxon>Lactobacillales</taxon>
        <taxon>Lactobacillaceae</taxon>
        <taxon>Ligilactobacillus</taxon>
    </lineage>
</organism>
<reference evidence="2 3" key="1">
    <citation type="journal article" date="2015" name="Genome Announc.">
        <title>Expanding the biotechnology potential of lactobacilli through comparative genomics of 213 strains and associated genera.</title>
        <authorList>
            <person name="Sun Z."/>
            <person name="Harris H.M."/>
            <person name="McCann A."/>
            <person name="Guo C."/>
            <person name="Argimon S."/>
            <person name="Zhang W."/>
            <person name="Yang X."/>
            <person name="Jeffery I.B."/>
            <person name="Cooney J.C."/>
            <person name="Kagawa T.F."/>
            <person name="Liu W."/>
            <person name="Song Y."/>
            <person name="Salvetti E."/>
            <person name="Wrobel A."/>
            <person name="Rasinkangas P."/>
            <person name="Parkhill J."/>
            <person name="Rea M.C."/>
            <person name="O'Sullivan O."/>
            <person name="Ritari J."/>
            <person name="Douillard F.P."/>
            <person name="Paul Ross R."/>
            <person name="Yang R."/>
            <person name="Briner A.E."/>
            <person name="Felis G.E."/>
            <person name="de Vos W.M."/>
            <person name="Barrangou R."/>
            <person name="Klaenhammer T.R."/>
            <person name="Caufield P.W."/>
            <person name="Cui Y."/>
            <person name="Zhang H."/>
            <person name="O'Toole P.W."/>
        </authorList>
    </citation>
    <scope>NUCLEOTIDE SEQUENCE [LARGE SCALE GENOMIC DNA]</scope>
    <source>
        <strain evidence="2 3">DSM 16634</strain>
    </source>
</reference>
<protein>
    <submittedName>
        <fullName evidence="2">Dihydroxyacetone kinase subunit DhaK</fullName>
    </submittedName>
</protein>
<accession>A0A0R1TTB6</accession>
<gene>
    <name evidence="2" type="ORF">FC32_GL000557</name>
</gene>
<dbReference type="STRING" id="1423724.FC32_GL000557"/>
<dbReference type="PROSITE" id="PS51481">
    <property type="entry name" value="DHAK"/>
    <property type="match status" value="1"/>
</dbReference>
<comment type="caution">
    <text evidence="2">The sequence shown here is derived from an EMBL/GenBank/DDBJ whole genome shotgun (WGS) entry which is preliminary data.</text>
</comment>
<dbReference type="GO" id="GO:0004371">
    <property type="term" value="F:glycerone kinase activity"/>
    <property type="evidence" value="ECO:0007669"/>
    <property type="project" value="InterPro"/>
</dbReference>
<keyword evidence="2" id="KW-0418">Kinase</keyword>
<keyword evidence="3" id="KW-1185">Reference proteome</keyword>
<evidence type="ECO:0000313" key="3">
    <source>
        <dbReference type="Proteomes" id="UP000051324"/>
    </source>
</evidence>
<dbReference type="SUPFAM" id="SSF82549">
    <property type="entry name" value="DAK1/DegV-like"/>
    <property type="match status" value="1"/>
</dbReference>
<evidence type="ECO:0000259" key="1">
    <source>
        <dbReference type="PROSITE" id="PS51481"/>
    </source>
</evidence>
<dbReference type="GO" id="GO:0019563">
    <property type="term" value="P:glycerol catabolic process"/>
    <property type="evidence" value="ECO:0007669"/>
    <property type="project" value="TreeGrafter"/>
</dbReference>
<dbReference type="PANTHER" id="PTHR28629">
    <property type="entry name" value="TRIOKINASE/FMN CYCLASE"/>
    <property type="match status" value="1"/>
</dbReference>
<sequence>MGKYFPPTPDQIYETIKAVDTGRGVFLIIKNYSSDVMNFEMAKDMAELDEIKVRYIIVDDDIAVENSLYTQGRRGVAGTILMHKILGAAADQGADLDEIEQLAQNVNAHLKTLGVALNPASP</sequence>
<dbReference type="InterPro" id="IPR050861">
    <property type="entry name" value="Dihydroxyacetone_Kinase"/>
</dbReference>
<proteinExistence type="predicted"/>
<dbReference type="eggNOG" id="COG2376">
    <property type="taxonomic scope" value="Bacteria"/>
</dbReference>